<evidence type="ECO:0000313" key="1">
    <source>
        <dbReference type="Proteomes" id="UP000887576"/>
    </source>
</evidence>
<proteinExistence type="predicted"/>
<dbReference type="WBParaSite" id="JU765_v2.g3730.t1">
    <property type="protein sequence ID" value="JU765_v2.g3730.t1"/>
    <property type="gene ID" value="JU765_v2.g3730"/>
</dbReference>
<organism evidence="1 2">
    <name type="scientific">Panagrolaimus sp. JU765</name>
    <dbReference type="NCBI Taxonomy" id="591449"/>
    <lineage>
        <taxon>Eukaryota</taxon>
        <taxon>Metazoa</taxon>
        <taxon>Ecdysozoa</taxon>
        <taxon>Nematoda</taxon>
        <taxon>Chromadorea</taxon>
        <taxon>Rhabditida</taxon>
        <taxon>Tylenchina</taxon>
        <taxon>Panagrolaimomorpha</taxon>
        <taxon>Panagrolaimoidea</taxon>
        <taxon>Panagrolaimidae</taxon>
        <taxon>Panagrolaimus</taxon>
    </lineage>
</organism>
<evidence type="ECO:0000313" key="2">
    <source>
        <dbReference type="WBParaSite" id="JU765_v2.g3730.t1"/>
    </source>
</evidence>
<protein>
    <submittedName>
        <fullName evidence="2">Ceramidase</fullName>
    </submittedName>
</protein>
<name>A0AC34R5Y6_9BILA</name>
<accession>A0AC34R5Y6</accession>
<sequence length="350" mass="39184">MRSIYILSTVLFVGIVATPPEGKFAPKCVVGSGIYDPAKAGEVPWLTVDLDLPPEERYKRIVAPFAEGMKEVIDTIKQMAQLIPGDFLIPLLEELMQHAHDLLFPREYALEIDGIAEATGISVADLSMMNIYYELSRFCTSIVAQDVNGQTYHARNLDFGQLFVWDTKLSTWHLSEALRKVTVNIDFVKNGQVIFKGTTFAGHIGIITGMKPDKFTISMNAKDFLSGITQLAGCYYILGGKNVDEGVIIVRNETSVLDYVELNSQKDVWYVLQTNYDPQQTPIFLDDRRTPGNNCMKQLTQSRVNASGLFEVLSSKTTLNKTTVHTVIMSLATGLYQTFIQRCPDPCWFL</sequence>
<reference evidence="2" key="1">
    <citation type="submission" date="2022-11" db="UniProtKB">
        <authorList>
            <consortium name="WormBaseParasite"/>
        </authorList>
    </citation>
    <scope>IDENTIFICATION</scope>
</reference>
<dbReference type="Proteomes" id="UP000887576">
    <property type="component" value="Unplaced"/>
</dbReference>